<dbReference type="Gene3D" id="1.10.3290.10">
    <property type="entry name" value="Fido-like domain"/>
    <property type="match status" value="1"/>
</dbReference>
<accession>A0ABX0LPE5</accession>
<reference evidence="1 2" key="1">
    <citation type="submission" date="2019-09" db="EMBL/GenBank/DDBJ databases">
        <title>Taxonomy of Antarctic Massilia spp.: description of Massilia rubra sp. nov., Massilia aquatica sp. nov., Massilia mucilaginosa sp. nov., Massilia frigida sp. nov. isolated from streams, lakes and regoliths.</title>
        <authorList>
            <person name="Holochova P."/>
            <person name="Sedlacek I."/>
            <person name="Kralova S."/>
            <person name="Maslanova I."/>
            <person name="Busse H.-J."/>
            <person name="Stankova E."/>
            <person name="Vrbovska V."/>
            <person name="Kovarovic V."/>
            <person name="Bartak M."/>
            <person name="Svec P."/>
            <person name="Pantucek R."/>
        </authorList>
    </citation>
    <scope>NUCLEOTIDE SEQUENCE [LARGE SCALE GENOMIC DNA]</scope>
    <source>
        <strain evidence="1 2">CCM 8692</strain>
    </source>
</reference>
<dbReference type="EMBL" id="VUYU01000006">
    <property type="protein sequence ID" value="NHZ34306.1"/>
    <property type="molecule type" value="Genomic_DNA"/>
</dbReference>
<gene>
    <name evidence="1" type="ORF">F0185_12005</name>
</gene>
<dbReference type="RefSeq" id="WP_167224658.1">
    <property type="nucleotide sequence ID" value="NZ_VUYU01000006.1"/>
</dbReference>
<dbReference type="Proteomes" id="UP000785613">
    <property type="component" value="Unassembled WGS sequence"/>
</dbReference>
<keyword evidence="2" id="KW-1185">Reference proteome</keyword>
<comment type="caution">
    <text evidence="1">The sequence shown here is derived from an EMBL/GenBank/DDBJ whole genome shotgun (WGS) entry which is preliminary data.</text>
</comment>
<proteinExistence type="predicted"/>
<evidence type="ECO:0000313" key="2">
    <source>
        <dbReference type="Proteomes" id="UP000785613"/>
    </source>
</evidence>
<organism evidence="1 2">
    <name type="scientific">Massilia rubra</name>
    <dbReference type="NCBI Taxonomy" id="2607910"/>
    <lineage>
        <taxon>Bacteria</taxon>
        <taxon>Pseudomonadati</taxon>
        <taxon>Pseudomonadota</taxon>
        <taxon>Betaproteobacteria</taxon>
        <taxon>Burkholderiales</taxon>
        <taxon>Oxalobacteraceae</taxon>
        <taxon>Telluria group</taxon>
        <taxon>Massilia</taxon>
    </lineage>
</organism>
<dbReference type="InterPro" id="IPR036597">
    <property type="entry name" value="Fido-like_dom_sf"/>
</dbReference>
<sequence length="82" mass="9220">MAGKYGTGGDGCYCYPHSNVLINKLGITDEHALEVAEVKLSHARIGQFTPDFDDFSLAALRAIHFHLFQDLYNRDRRIQLPA</sequence>
<name>A0ABX0LPE5_9BURK</name>
<evidence type="ECO:0008006" key="3">
    <source>
        <dbReference type="Google" id="ProtNLM"/>
    </source>
</evidence>
<evidence type="ECO:0000313" key="1">
    <source>
        <dbReference type="EMBL" id="NHZ34306.1"/>
    </source>
</evidence>
<protein>
    <recommendedName>
        <fullName evidence="3">Cell filamentation protein Fic</fullName>
    </recommendedName>
</protein>